<keyword evidence="4" id="KW-1185">Reference proteome</keyword>
<dbReference type="RefSeq" id="WP_023494287.1">
    <property type="nucleotide sequence ID" value="NZ_AYLO01000049.1"/>
</dbReference>
<dbReference type="AlphaFoldDB" id="V5C7J1"/>
<evidence type="ECO:0000256" key="2">
    <source>
        <dbReference type="SAM" id="MobiDB-lite"/>
    </source>
</evidence>
<evidence type="ECO:0000256" key="1">
    <source>
        <dbReference type="SAM" id="Coils"/>
    </source>
</evidence>
<feature type="coiled-coil region" evidence="1">
    <location>
        <begin position="387"/>
        <end position="426"/>
    </location>
</feature>
<evidence type="ECO:0000313" key="4">
    <source>
        <dbReference type="Proteomes" id="UP000017842"/>
    </source>
</evidence>
<organism evidence="3 4">
    <name type="scientific">Methyloglobulus morosus KoM1</name>
    <dbReference type="NCBI Taxonomy" id="1116472"/>
    <lineage>
        <taxon>Bacteria</taxon>
        <taxon>Pseudomonadati</taxon>
        <taxon>Pseudomonadota</taxon>
        <taxon>Gammaproteobacteria</taxon>
        <taxon>Methylococcales</taxon>
        <taxon>Methylococcaceae</taxon>
        <taxon>Methyloglobulus</taxon>
    </lineage>
</organism>
<feature type="region of interest" description="Disordered" evidence="2">
    <location>
        <begin position="816"/>
        <end position="842"/>
    </location>
</feature>
<dbReference type="PATRIC" id="fig|1116472.3.peg.1479"/>
<dbReference type="eggNOG" id="ENOG50331JI">
    <property type="taxonomic scope" value="Bacteria"/>
</dbReference>
<gene>
    <name evidence="3" type="ORF">MGMO_50c00140</name>
</gene>
<proteinExistence type="predicted"/>
<sequence length="842" mass="93889">MAEADGKKISQNFIDTIYKKISDLFGGDQLFCMEWPARPLNQRQYTYNTEENTSMLTRPMVIEESEFRLSDELFNVAPITGGPNGQKLSIVYNTLINNFVPDLRHLGPYIRDRAALMGFLLAESTEVDEKGKPKTRIQVCKELYNTYLTAKNLWLEDKDKKYKEIDDPKKLDDFAKWVSREGLVRDEMLNNLFNDAVVRGMLHEVLTTLGYLNVSTTAEELERTKQRMRASQRQSVDASMLIYPVNFQPSNWYKALKPNLSPKDLLMSREVLMGTFKTKQDQLRKLQGDLAQVDIANISPEELAQREKQLDAGKKQLQEAENKLIEEHGNGALMAFKVALDAYTGGIMSKINTMTEKDFDAKQLDLLGLPKEVAAQMLSTYKANSQHLDAAEQLARLRTRVEEAKVRDFRAEKLRIQDRINQLNADLQFLQPLLGGVENMVMTAQSKMTDAQKTEKDSKEKAVKDAQADLDTANKELVKANSDLKKAPDDTNLKTVQTQKDGNAKAKQTALNNAQKALDDYVATLPNLFEGDGKTVKDSGPGAPSLFSPNIDDVEGENMFMDVVITSEQAEDTARKIEESASQNSSVKVSGWFFSAGSQSSTASASFENESNTFKGKVELGFRVAKVTFDRGGWFNPQIFKMSQAFFRLADIRAGAGATKDLLTKALNSANPAQEMEKLLKYPNDNSDMVPYQLPAFPVAMVIAKDITIKIEVDETKKEFQKDSLEKASTSGGGFLGFSVSNASASSNLAETSFYGATSNHLYMRIPGPQILGWFLELVEKDRSKPYEALFDLKGEGEAAKILQSYDKAVHAMSKPETLPKPNIVEPALSVKPPEASDTPKV</sequence>
<name>V5C7J1_9GAMM</name>
<keyword evidence="1" id="KW-0175">Coiled coil</keyword>
<evidence type="ECO:0000313" key="3">
    <source>
        <dbReference type="EMBL" id="ESS72698.1"/>
    </source>
</evidence>
<feature type="coiled-coil region" evidence="1">
    <location>
        <begin position="303"/>
        <end position="330"/>
    </location>
</feature>
<dbReference type="OrthoDB" id="9204693at2"/>
<dbReference type="EMBL" id="AYLO01000049">
    <property type="protein sequence ID" value="ESS72698.1"/>
    <property type="molecule type" value="Genomic_DNA"/>
</dbReference>
<protein>
    <submittedName>
        <fullName evidence="3">Uncharacterized protein</fullName>
    </submittedName>
</protein>
<comment type="caution">
    <text evidence="3">The sequence shown here is derived from an EMBL/GenBank/DDBJ whole genome shotgun (WGS) entry which is preliminary data.</text>
</comment>
<dbReference type="Proteomes" id="UP000017842">
    <property type="component" value="Unassembled WGS sequence"/>
</dbReference>
<accession>V5C7J1</accession>
<reference evidence="3 4" key="1">
    <citation type="journal article" date="2013" name="Genome Announc.">
        <title>Draft Genome Sequence of the Methanotrophic Gammaproteobacterium Methyloglobulus morosus DSM 22980 Strain KoM1.</title>
        <authorList>
            <person name="Poehlein A."/>
            <person name="Deutzmann J.S."/>
            <person name="Daniel R."/>
            <person name="Simeonova D.D."/>
        </authorList>
    </citation>
    <scope>NUCLEOTIDE SEQUENCE [LARGE SCALE GENOMIC DNA]</scope>
    <source>
        <strain evidence="3 4">KoM1</strain>
    </source>
</reference>
<feature type="coiled-coil region" evidence="1">
    <location>
        <begin position="456"/>
        <end position="483"/>
    </location>
</feature>